<organism evidence="13 14">
    <name type="scientific">Candidatus Hydrogenosomobacter endosymbioticus</name>
    <dbReference type="NCBI Taxonomy" id="2558174"/>
    <lineage>
        <taxon>Bacteria</taxon>
        <taxon>Pseudomonadati</taxon>
        <taxon>Pseudomonadota</taxon>
        <taxon>Alphaproteobacteria</taxon>
        <taxon>Holosporales</taxon>
        <taxon>Holosporaceae</taxon>
        <taxon>Candidatus Hydrogenosomobacter</taxon>
    </lineage>
</organism>
<name>A0ABM7V8Z3_9PROT</name>
<feature type="binding site" evidence="9">
    <location>
        <position position="64"/>
    </location>
    <ligand>
        <name>Mg(2+)</name>
        <dbReference type="ChEBI" id="CHEBI:18420"/>
    </ligand>
</feature>
<feature type="binding site" evidence="9">
    <location>
        <position position="159"/>
    </location>
    <ligand>
        <name>2-[(2R,5Z)-2-carboxy-4-methylthiazol-5(2H)-ylidene]ethyl phosphate</name>
        <dbReference type="ChEBI" id="CHEBI:62899"/>
    </ligand>
</feature>
<comment type="function">
    <text evidence="9">Condenses 4-methyl-5-(beta-hydroxyethyl)thiazole monophosphate (THZ-P) and 2-methyl-4-amino-5-hydroxymethyl pyrimidine pyrophosphate (HMP-PP) to form thiamine monophosphate (TMP).</text>
</comment>
<keyword evidence="4 9" id="KW-0460">Magnesium</keyword>
<dbReference type="InterPro" id="IPR013785">
    <property type="entry name" value="Aldolase_TIM"/>
</dbReference>
<comment type="similarity">
    <text evidence="9 10">Belongs to the thiamine-phosphate synthase family.</text>
</comment>
<comment type="cofactor">
    <cofactor evidence="9">
        <name>Mg(2+)</name>
        <dbReference type="ChEBI" id="CHEBI:18420"/>
    </cofactor>
    <text evidence="9">Binds 1 Mg(2+) ion per subunit.</text>
</comment>
<dbReference type="HAMAP" id="MF_00097">
    <property type="entry name" value="TMP_synthase"/>
    <property type="match status" value="1"/>
</dbReference>
<evidence type="ECO:0000256" key="3">
    <source>
        <dbReference type="ARBA" id="ARBA00022723"/>
    </source>
</evidence>
<dbReference type="RefSeq" id="WP_236864492.1">
    <property type="nucleotide sequence ID" value="NZ_AP025225.1"/>
</dbReference>
<sequence>MLITNRTKEDRVDQYIDFVTRCACAGVTSVQIREKNSTYSEAVSFSLQLMESLKPFSVPVLVNDSIKIAKAINADGVHLGQTDGDIALARDILGKKKIIGASVDSISSLSLVTGLSVDYVGAGPIFKTKNKPDAKNIVGLRNLKKICEISPFPVIAIGGINESNIDAVIATGVSGIASIEAFHRSCSSIISWNKNSKASEHT</sequence>
<feature type="binding site" evidence="9">
    <location>
        <begin position="31"/>
        <end position="35"/>
    </location>
    <ligand>
        <name>4-amino-2-methyl-5-(diphosphooxymethyl)pyrimidine</name>
        <dbReference type="ChEBI" id="CHEBI:57841"/>
    </ligand>
</feature>
<evidence type="ECO:0000256" key="6">
    <source>
        <dbReference type="ARBA" id="ARBA00047334"/>
    </source>
</evidence>
<dbReference type="PANTHER" id="PTHR20857">
    <property type="entry name" value="THIAMINE-PHOSPHATE PYROPHOSPHORYLASE"/>
    <property type="match status" value="1"/>
</dbReference>
<evidence type="ECO:0000313" key="13">
    <source>
        <dbReference type="EMBL" id="BDB96268.1"/>
    </source>
</evidence>
<feature type="binding site" evidence="9">
    <location>
        <position position="131"/>
    </location>
    <ligand>
        <name>4-amino-2-methyl-5-(diphosphooxymethyl)pyrimidine</name>
        <dbReference type="ChEBI" id="CHEBI:57841"/>
    </ligand>
</feature>
<feature type="binding site" evidence="9">
    <location>
        <position position="102"/>
    </location>
    <ligand>
        <name>4-amino-2-methyl-5-(diphosphooxymethyl)pyrimidine</name>
        <dbReference type="ChEBI" id="CHEBI:57841"/>
    </ligand>
</feature>
<evidence type="ECO:0000256" key="2">
    <source>
        <dbReference type="ARBA" id="ARBA00022679"/>
    </source>
</evidence>
<dbReference type="Proteomes" id="UP001320209">
    <property type="component" value="Chromosome"/>
</dbReference>
<comment type="pathway">
    <text evidence="1 9 11">Cofactor biosynthesis; thiamine diphosphate biosynthesis; thiamine phosphate from 4-amino-2-methyl-5-diphosphomethylpyrimidine and 4-methyl-5-(2-phosphoethyl)-thiazole: step 1/1.</text>
</comment>
<proteinExistence type="inferred from homology"/>
<evidence type="ECO:0000313" key="14">
    <source>
        <dbReference type="Proteomes" id="UP001320209"/>
    </source>
</evidence>
<dbReference type="CDD" id="cd00564">
    <property type="entry name" value="TMP_TenI"/>
    <property type="match status" value="1"/>
</dbReference>
<evidence type="ECO:0000256" key="7">
    <source>
        <dbReference type="ARBA" id="ARBA00047851"/>
    </source>
</evidence>
<keyword evidence="2 9" id="KW-0808">Transferase</keyword>
<dbReference type="Pfam" id="PF02581">
    <property type="entry name" value="TMP-TENI"/>
    <property type="match status" value="1"/>
</dbReference>
<evidence type="ECO:0000256" key="10">
    <source>
        <dbReference type="RuleBase" id="RU003826"/>
    </source>
</evidence>
<keyword evidence="3 9" id="KW-0479">Metal-binding</keyword>
<comment type="catalytic activity">
    <reaction evidence="6 9 10">
        <text>4-methyl-5-(2-phosphooxyethyl)-thiazole + 4-amino-2-methyl-5-(diphosphooxymethyl)pyrimidine + H(+) = thiamine phosphate + diphosphate</text>
        <dbReference type="Rhea" id="RHEA:22328"/>
        <dbReference type="ChEBI" id="CHEBI:15378"/>
        <dbReference type="ChEBI" id="CHEBI:33019"/>
        <dbReference type="ChEBI" id="CHEBI:37575"/>
        <dbReference type="ChEBI" id="CHEBI:57841"/>
        <dbReference type="ChEBI" id="CHEBI:58296"/>
        <dbReference type="EC" id="2.5.1.3"/>
    </reaction>
</comment>
<protein>
    <recommendedName>
        <fullName evidence="9">Thiamine-phosphate synthase</fullName>
        <shortName evidence="9">TP synthase</shortName>
        <shortName evidence="9">TPS</shortName>
        <ecNumber evidence="9">2.5.1.3</ecNumber>
    </recommendedName>
    <alternativeName>
        <fullName evidence="9">Thiamine-phosphate pyrophosphorylase</fullName>
        <shortName evidence="9">TMP pyrophosphorylase</shortName>
        <shortName evidence="9">TMP-PPase</shortName>
    </alternativeName>
</protein>
<evidence type="ECO:0000256" key="5">
    <source>
        <dbReference type="ARBA" id="ARBA00022977"/>
    </source>
</evidence>
<dbReference type="SUPFAM" id="SSF51391">
    <property type="entry name" value="Thiamin phosphate synthase"/>
    <property type="match status" value="1"/>
</dbReference>
<evidence type="ECO:0000259" key="12">
    <source>
        <dbReference type="Pfam" id="PF02581"/>
    </source>
</evidence>
<reference evidence="13" key="1">
    <citation type="submission" date="2021-10" db="EMBL/GenBank/DDBJ databases">
        <title>Genome Sequence of The Candidatus Hydrogeosomobacter endosymbioticus, an Intracellular Bacterial Symbiont of the Anaerobic Ciliate GW7.</title>
        <authorList>
            <person name="Shiohama Y."/>
            <person name="Shinzato N."/>
        </authorList>
    </citation>
    <scope>NUCLEOTIDE SEQUENCE [LARGE SCALE GENOMIC DNA]</scope>
    <source>
        <strain evidence="13">200920</strain>
    </source>
</reference>
<feature type="domain" description="Thiamine phosphate synthase/TenI" evidence="12">
    <location>
        <begin position="2"/>
        <end position="181"/>
    </location>
</feature>
<evidence type="ECO:0000256" key="11">
    <source>
        <dbReference type="RuleBase" id="RU004253"/>
    </source>
</evidence>
<dbReference type="EMBL" id="AP025225">
    <property type="protein sequence ID" value="BDB96268.1"/>
    <property type="molecule type" value="Genomic_DNA"/>
</dbReference>
<comment type="catalytic activity">
    <reaction evidence="8 9 10">
        <text>2-[(2R,5Z)-2-carboxy-4-methylthiazol-5(2H)-ylidene]ethyl phosphate + 4-amino-2-methyl-5-(diphosphooxymethyl)pyrimidine + 2 H(+) = thiamine phosphate + CO2 + diphosphate</text>
        <dbReference type="Rhea" id="RHEA:47844"/>
        <dbReference type="ChEBI" id="CHEBI:15378"/>
        <dbReference type="ChEBI" id="CHEBI:16526"/>
        <dbReference type="ChEBI" id="CHEBI:33019"/>
        <dbReference type="ChEBI" id="CHEBI:37575"/>
        <dbReference type="ChEBI" id="CHEBI:57841"/>
        <dbReference type="ChEBI" id="CHEBI:62899"/>
        <dbReference type="EC" id="2.5.1.3"/>
    </reaction>
</comment>
<accession>A0ABM7V8Z3</accession>
<dbReference type="Gene3D" id="3.20.20.70">
    <property type="entry name" value="Aldolase class I"/>
    <property type="match status" value="1"/>
</dbReference>
<evidence type="ECO:0000256" key="4">
    <source>
        <dbReference type="ARBA" id="ARBA00022842"/>
    </source>
</evidence>
<feature type="binding site" evidence="9">
    <location>
        <position position="83"/>
    </location>
    <ligand>
        <name>Mg(2+)</name>
        <dbReference type="ChEBI" id="CHEBI:18420"/>
    </ligand>
</feature>
<dbReference type="NCBIfam" id="TIGR00693">
    <property type="entry name" value="thiE"/>
    <property type="match status" value="1"/>
</dbReference>
<dbReference type="InterPro" id="IPR034291">
    <property type="entry name" value="TMP_synthase"/>
</dbReference>
<gene>
    <name evidence="9 13" type="primary">thiE</name>
    <name evidence="13" type="ORF">HYD_4010</name>
</gene>
<dbReference type="InterPro" id="IPR036206">
    <property type="entry name" value="ThiamineP_synth_sf"/>
</dbReference>
<feature type="binding site" evidence="9">
    <location>
        <position position="63"/>
    </location>
    <ligand>
        <name>4-amino-2-methyl-5-(diphosphooxymethyl)pyrimidine</name>
        <dbReference type="ChEBI" id="CHEBI:57841"/>
    </ligand>
</feature>
<dbReference type="EC" id="2.5.1.3" evidence="9"/>
<evidence type="ECO:0000256" key="8">
    <source>
        <dbReference type="ARBA" id="ARBA00047883"/>
    </source>
</evidence>
<comment type="caution">
    <text evidence="9">Lacks conserved residue(s) required for the propagation of feature annotation.</text>
</comment>
<dbReference type="PANTHER" id="PTHR20857:SF23">
    <property type="entry name" value="THIAMINE BIOSYNTHETIC BIFUNCTIONAL ENZYME"/>
    <property type="match status" value="1"/>
</dbReference>
<keyword evidence="5 9" id="KW-0784">Thiamine biosynthesis</keyword>
<comment type="catalytic activity">
    <reaction evidence="7 9 10">
        <text>2-(2-carboxy-4-methylthiazol-5-yl)ethyl phosphate + 4-amino-2-methyl-5-(diphosphooxymethyl)pyrimidine + 2 H(+) = thiamine phosphate + CO2 + diphosphate</text>
        <dbReference type="Rhea" id="RHEA:47848"/>
        <dbReference type="ChEBI" id="CHEBI:15378"/>
        <dbReference type="ChEBI" id="CHEBI:16526"/>
        <dbReference type="ChEBI" id="CHEBI:33019"/>
        <dbReference type="ChEBI" id="CHEBI:37575"/>
        <dbReference type="ChEBI" id="CHEBI:57841"/>
        <dbReference type="ChEBI" id="CHEBI:62890"/>
        <dbReference type="EC" id="2.5.1.3"/>
    </reaction>
</comment>
<evidence type="ECO:0000256" key="1">
    <source>
        <dbReference type="ARBA" id="ARBA00005165"/>
    </source>
</evidence>
<dbReference type="InterPro" id="IPR022998">
    <property type="entry name" value="ThiamineP_synth_TenI"/>
</dbReference>
<evidence type="ECO:0000256" key="9">
    <source>
        <dbReference type="HAMAP-Rule" id="MF_00097"/>
    </source>
</evidence>
<keyword evidence="14" id="KW-1185">Reference proteome</keyword>